<dbReference type="CDD" id="cd13999">
    <property type="entry name" value="STKc_MAP3K-like"/>
    <property type="match status" value="1"/>
</dbReference>
<dbReference type="EMBL" id="MDYQ01000305">
    <property type="protein sequence ID" value="PRP76715.1"/>
    <property type="molecule type" value="Genomic_DNA"/>
</dbReference>
<dbReference type="Gene3D" id="1.10.510.10">
    <property type="entry name" value="Transferase(Phosphotransferase) domain 1"/>
    <property type="match status" value="1"/>
</dbReference>
<evidence type="ECO:0000256" key="1">
    <source>
        <dbReference type="ARBA" id="ARBA00022614"/>
    </source>
</evidence>
<proteinExistence type="predicted"/>
<evidence type="ECO:0000256" key="5">
    <source>
        <dbReference type="SAM" id="MobiDB-lite"/>
    </source>
</evidence>
<keyword evidence="1" id="KW-0433">Leucine-rich repeat</keyword>
<keyword evidence="9" id="KW-1185">Reference proteome</keyword>
<dbReference type="Pfam" id="PF07714">
    <property type="entry name" value="PK_Tyr_Ser-Thr"/>
    <property type="match status" value="1"/>
</dbReference>
<dbReference type="InterPro" id="IPR001611">
    <property type="entry name" value="Leu-rich_rpt"/>
</dbReference>
<dbReference type="SUPFAM" id="SSF52058">
    <property type="entry name" value="L domain-like"/>
    <property type="match status" value="3"/>
</dbReference>
<feature type="binding site" evidence="4">
    <location>
        <position position="1197"/>
    </location>
    <ligand>
        <name>ATP</name>
        <dbReference type="ChEBI" id="CHEBI:30616"/>
    </ligand>
</feature>
<dbReference type="Gene3D" id="3.80.10.10">
    <property type="entry name" value="Ribonuclease Inhibitor"/>
    <property type="match status" value="7"/>
</dbReference>
<protein>
    <submittedName>
        <fullName evidence="8">Putative leucine-rich repeat receptor-like protein kinase</fullName>
    </submittedName>
</protein>
<feature type="region of interest" description="Disordered" evidence="5">
    <location>
        <begin position="1463"/>
        <end position="1511"/>
    </location>
</feature>
<dbReference type="PANTHER" id="PTHR48054">
    <property type="entry name" value="RECEPTOR KINASE-LIKE PROTEIN XA21"/>
    <property type="match status" value="1"/>
</dbReference>
<dbReference type="Pfam" id="PF13855">
    <property type="entry name" value="LRR_8"/>
    <property type="match status" value="1"/>
</dbReference>
<evidence type="ECO:0000259" key="7">
    <source>
        <dbReference type="PROSITE" id="PS50011"/>
    </source>
</evidence>
<evidence type="ECO:0000313" key="9">
    <source>
        <dbReference type="Proteomes" id="UP000241769"/>
    </source>
</evidence>
<evidence type="ECO:0000256" key="6">
    <source>
        <dbReference type="SAM" id="Phobius"/>
    </source>
</evidence>
<keyword evidence="8" id="KW-0808">Transferase</keyword>
<dbReference type="SMART" id="SM00369">
    <property type="entry name" value="LRR_TYP"/>
    <property type="match status" value="8"/>
</dbReference>
<dbReference type="InterPro" id="IPR017441">
    <property type="entry name" value="Protein_kinase_ATP_BS"/>
</dbReference>
<dbReference type="Pfam" id="PF00560">
    <property type="entry name" value="LRR_1"/>
    <property type="match status" value="5"/>
</dbReference>
<dbReference type="InterPro" id="IPR003591">
    <property type="entry name" value="Leu-rich_rpt_typical-subtyp"/>
</dbReference>
<evidence type="ECO:0000313" key="8">
    <source>
        <dbReference type="EMBL" id="PRP76715.1"/>
    </source>
</evidence>
<dbReference type="InterPro" id="IPR011009">
    <property type="entry name" value="Kinase-like_dom_sf"/>
</dbReference>
<reference evidence="8 9" key="1">
    <citation type="journal article" date="2018" name="Genome Biol. Evol.">
        <title>Multiple Roots of Fruiting Body Formation in Amoebozoa.</title>
        <authorList>
            <person name="Hillmann F."/>
            <person name="Forbes G."/>
            <person name="Novohradska S."/>
            <person name="Ferling I."/>
            <person name="Riege K."/>
            <person name="Groth M."/>
            <person name="Westermann M."/>
            <person name="Marz M."/>
            <person name="Spaller T."/>
            <person name="Winckler T."/>
            <person name="Schaap P."/>
            <person name="Glockner G."/>
        </authorList>
    </citation>
    <scope>NUCLEOTIDE SEQUENCE [LARGE SCALE GENOMIC DNA]</scope>
    <source>
        <strain evidence="8 9">Jena</strain>
    </source>
</reference>
<dbReference type="PROSITE" id="PS50011">
    <property type="entry name" value="PROTEIN_KINASE_DOM"/>
    <property type="match status" value="1"/>
</dbReference>
<dbReference type="InterPro" id="IPR052592">
    <property type="entry name" value="LRR-RLK"/>
</dbReference>
<dbReference type="GO" id="GO:0005524">
    <property type="term" value="F:ATP binding"/>
    <property type="evidence" value="ECO:0007669"/>
    <property type="project" value="UniProtKB-UniRule"/>
</dbReference>
<dbReference type="InterPro" id="IPR000719">
    <property type="entry name" value="Prot_kinase_dom"/>
</dbReference>
<name>A0A2P6MYD6_9EUKA</name>
<comment type="caution">
    <text evidence="8">The sequence shown here is derived from an EMBL/GenBank/DDBJ whole genome shotgun (WGS) entry which is preliminary data.</text>
</comment>
<dbReference type="PRINTS" id="PR00109">
    <property type="entry name" value="TYRKINASE"/>
</dbReference>
<keyword evidence="8" id="KW-0675">Receptor</keyword>
<dbReference type="InterPro" id="IPR001245">
    <property type="entry name" value="Ser-Thr/Tyr_kinase_cat_dom"/>
</dbReference>
<dbReference type="PROSITE" id="PS00107">
    <property type="entry name" value="PROTEIN_KINASE_ATP"/>
    <property type="match status" value="1"/>
</dbReference>
<dbReference type="FunFam" id="3.80.10.10:FF:000383">
    <property type="entry name" value="Leucine-rich repeat receptor protein kinase EMS1"/>
    <property type="match status" value="1"/>
</dbReference>
<keyword evidence="8" id="KW-0418">Kinase</keyword>
<dbReference type="PANTHER" id="PTHR48054:SF82">
    <property type="entry name" value="LRR RECEPTOR-LIKE SERINE_THREONINE-PROTEIN KINASE FLS2"/>
    <property type="match status" value="1"/>
</dbReference>
<keyword evidence="6" id="KW-1133">Transmembrane helix</keyword>
<sequence>MKSLGSMLWKSTYHRFKTPLSIYVQVTGTIDRLRTLIYLTADVFHPIEMTSRVGLPGNSSETGSGSLWFAHTEHEMTVAYRWLVLIGVLQYCVALDIDVLRELYTSTNGDYWKNNTNWNTSDVCSFNGVNCNLDGNVTQINLSHNNLTGILSNSLGELTYLTNLDLSTNNITGPIPSTWDQLVQLQSLMLNDNQLNGSFSFLFKNMYQIETISLWRNRFTGHIPSYIFTIPSLTTLDLRQNILDGPLPPNYNSNNITTLRLDDNKLTGNIPLSYSTMTQLMFFTMSSNRLGGNLAGIFDNMTQLIRLDVGMNFFEGTIPDVFYNYTQIIIMRFAGNIPSSIMSRTTLVDFRVNRNLMSGPLSPEIKGMTNLTVLWINSNQFNGQIPDEIGSLSNLQNVKMLQNKFTGSIPAAFGRLSKLILLYISDNKFSGTIPPELGDLTQIRYLILSQNFNITGGVPITFQKLVNIQTLNVNNCPLLGGDLQFLNNLSNLVQFQGGFSNFHGEIPTFVGQMSHLSIFNAMGNQLTGSIPDFHPLANISTIGLFENNLTGLIPASFGRDLRYLYLSNNNLGGYLRKEWVKYKNLTVLQLNDNNIGSAGPNYYDNNLAILQSLQKLKMFDVSNNPLGGELLIDAFDYLDNIEVLRLSGCNLSGIVEVSDSMLAMPYLQTIDLSNNNFIRQLPYSLGYCGNLINVNMSNNHEQFTELAIAWAFMSRLEVLDISNNDFKGEVTNAVAIWPYMQTLLMNNNHFSGPIPAEMGNLTRLTHLGLSRNNLYAESLEFISSMRQLQTLDLSHNQIVSKLPDNLGEYLTFIDLSNNSLWGPIDDSIFNLRYLDTLNLSNNRLSGDVDVFRSDPKYIDLSNNMFTGDVNFVNSLLSIVDLNVRGNRFTGSMPSLANRQKLEMVDISSNRLSGQLPDFTSLPVLLHLNASSNSFSGLVPSFKLTPMLHQFDISYNNISLARTASFPNFTHCSTSHNPLRCPVDWAYIQRCSTTCQAIGNETVRSVVYHLDLVYETFDATDFLSKLSAATNVTQSRLSINNTRPGSVIATVDVHPPSSGGSNEGSVEDTVQVMESIEIQEYESAGLPLLAPAGQTRNETVRASPNEVIPVGAIVGGVIAAFVLLLVVMIIVFAVYRNHLKNEAYKEQYAMVDITQLNTATVKKSMIDHEELKDMERIGSGAFGIVYKGKWRETQVAVKQMRAEHVTQKQLEDFLHEVSVTERRRESDREQVSILQGLKAHPNIVTFIGLTLPPQPVSLVTEYCSGGSLYSHLRRVNCSIEEKYKFLNEISLGMLHLHKEKIIHRDLAVRNILLTRHLEAKVADFGLSREQEDTEEASQTESKIGPLKWMAPEAITSREYSIKSDVFSFGVVIWEVLEVREPWEEKTPVEAALGVVHKHDRLPISHDSPTVLIDLMERCWRSDRSLRPDFVEINETLSHQRQRDAEVAHANDFCIAQLKQEGYDHDCSEEKNSTDEQYIEAQSIDPPKSKRYEQGGELLDGGYVMPSAEGSSD</sequence>
<gene>
    <name evidence="8" type="ORF">PROFUN_14811</name>
</gene>
<feature type="compositionally biased region" description="Basic and acidic residues" evidence="5">
    <location>
        <begin position="1463"/>
        <end position="1472"/>
    </location>
</feature>
<keyword evidence="6" id="KW-0812">Transmembrane</keyword>
<dbReference type="FunFam" id="3.80.10.10:FF:000095">
    <property type="entry name" value="LRR receptor-like serine/threonine-protein kinase GSO1"/>
    <property type="match status" value="2"/>
</dbReference>
<evidence type="ECO:0000256" key="2">
    <source>
        <dbReference type="ARBA" id="ARBA00022737"/>
    </source>
</evidence>
<dbReference type="InterPro" id="IPR020635">
    <property type="entry name" value="Tyr_kinase_cat_dom"/>
</dbReference>
<organism evidence="8 9">
    <name type="scientific">Planoprotostelium fungivorum</name>
    <dbReference type="NCBI Taxonomy" id="1890364"/>
    <lineage>
        <taxon>Eukaryota</taxon>
        <taxon>Amoebozoa</taxon>
        <taxon>Evosea</taxon>
        <taxon>Variosea</taxon>
        <taxon>Cavosteliida</taxon>
        <taxon>Cavosteliaceae</taxon>
        <taxon>Planoprotostelium</taxon>
    </lineage>
</organism>
<feature type="domain" description="Protein kinase" evidence="7">
    <location>
        <begin position="1170"/>
        <end position="1440"/>
    </location>
</feature>
<dbReference type="SMART" id="SM00219">
    <property type="entry name" value="TyrKc"/>
    <property type="match status" value="1"/>
</dbReference>
<keyword evidence="2" id="KW-0677">Repeat</keyword>
<dbReference type="Proteomes" id="UP000241769">
    <property type="component" value="Unassembled WGS sequence"/>
</dbReference>
<keyword evidence="4" id="KW-0067">ATP-binding</keyword>
<dbReference type="PROSITE" id="PS00109">
    <property type="entry name" value="PROTEIN_KINASE_TYR"/>
    <property type="match status" value="1"/>
</dbReference>
<dbReference type="InParanoid" id="A0A2P6MYD6"/>
<dbReference type="InterPro" id="IPR008266">
    <property type="entry name" value="Tyr_kinase_AS"/>
</dbReference>
<evidence type="ECO:0000256" key="4">
    <source>
        <dbReference type="PROSITE-ProRule" id="PRU10141"/>
    </source>
</evidence>
<dbReference type="GO" id="GO:0004713">
    <property type="term" value="F:protein tyrosine kinase activity"/>
    <property type="evidence" value="ECO:0007669"/>
    <property type="project" value="InterPro"/>
</dbReference>
<evidence type="ECO:0000256" key="3">
    <source>
        <dbReference type="ARBA" id="ARBA00023136"/>
    </source>
</evidence>
<feature type="transmembrane region" description="Helical" evidence="6">
    <location>
        <begin position="1106"/>
        <end position="1134"/>
    </location>
</feature>
<keyword evidence="4" id="KW-0547">Nucleotide-binding</keyword>
<accession>A0A2P6MYD6</accession>
<dbReference type="InterPro" id="IPR032675">
    <property type="entry name" value="LRR_dom_sf"/>
</dbReference>
<keyword evidence="3 6" id="KW-0472">Membrane</keyword>
<dbReference type="SUPFAM" id="SSF56112">
    <property type="entry name" value="Protein kinase-like (PK-like)"/>
    <property type="match status" value="1"/>
</dbReference>
<dbReference type="PROSITE" id="PS51450">
    <property type="entry name" value="LRR"/>
    <property type="match status" value="1"/>
</dbReference>
<dbReference type="OrthoDB" id="26095at2759"/>